<proteinExistence type="predicted"/>
<evidence type="ECO:0000313" key="1">
    <source>
        <dbReference type="EMBL" id="QHU28485.1"/>
    </source>
</evidence>
<name>A0A6C0LER1_9ZZZZ</name>
<protein>
    <submittedName>
        <fullName evidence="1">Uncharacterized protein</fullName>
    </submittedName>
</protein>
<dbReference type="EMBL" id="MN740472">
    <property type="protein sequence ID" value="QHU28485.1"/>
    <property type="molecule type" value="Genomic_DNA"/>
</dbReference>
<dbReference type="AlphaFoldDB" id="A0A6C0LER1"/>
<accession>A0A6C0LER1</accession>
<reference evidence="1" key="1">
    <citation type="journal article" date="2020" name="Nature">
        <title>Giant virus diversity and host interactions through global metagenomics.</title>
        <authorList>
            <person name="Schulz F."/>
            <person name="Roux S."/>
            <person name="Paez-Espino D."/>
            <person name="Jungbluth S."/>
            <person name="Walsh D.A."/>
            <person name="Denef V.J."/>
            <person name="McMahon K.D."/>
            <person name="Konstantinidis K.T."/>
            <person name="Eloe-Fadrosh E.A."/>
            <person name="Kyrpides N.C."/>
            <person name="Woyke T."/>
        </authorList>
    </citation>
    <scope>NUCLEOTIDE SEQUENCE</scope>
    <source>
        <strain evidence="1">GVMAG-M-3300027770-73</strain>
    </source>
</reference>
<organism evidence="1">
    <name type="scientific">viral metagenome</name>
    <dbReference type="NCBI Taxonomy" id="1070528"/>
    <lineage>
        <taxon>unclassified sequences</taxon>
        <taxon>metagenomes</taxon>
        <taxon>organismal metagenomes</taxon>
    </lineage>
</organism>
<sequence>MVRVEEGAILLERNALLLDMVFCSAYVPDLYKDFNFFKQNKTKNIVN</sequence>